<keyword evidence="2 5" id="KW-0812">Transmembrane</keyword>
<evidence type="ECO:0000256" key="4">
    <source>
        <dbReference type="ARBA" id="ARBA00023136"/>
    </source>
</evidence>
<reference evidence="7" key="1">
    <citation type="submission" date="2021-04" db="EMBL/GenBank/DDBJ databases">
        <authorList>
            <person name="Chebbi M.A.C M."/>
        </authorList>
    </citation>
    <scope>NUCLEOTIDE SEQUENCE</scope>
</reference>
<feature type="transmembrane region" description="Helical" evidence="5">
    <location>
        <begin position="364"/>
        <end position="382"/>
    </location>
</feature>
<feature type="transmembrane region" description="Helical" evidence="5">
    <location>
        <begin position="301"/>
        <end position="319"/>
    </location>
</feature>
<comment type="subcellular location">
    <subcellularLocation>
        <location evidence="1">Membrane</location>
        <topology evidence="1">Multi-pass membrane protein</topology>
    </subcellularLocation>
</comment>
<evidence type="ECO:0000256" key="2">
    <source>
        <dbReference type="ARBA" id="ARBA00022692"/>
    </source>
</evidence>
<sequence>MVSVMKGKRTSKREKGKWQMANDTFNTSQRNGQAFYIKTTLPSSKATLVLIKNSPSSLSFIIIQAHAQENLTLITKNAQKVSRIAGTNIGLQLDSKLIKDTQINVINDKNKTVPALIAITAYTFKAPVPGGCNMEFDIEVSPYQRLMLTNSTIIIDSQPASAPLINGLKLPCEKNLVTYEIYRLYTDESDFNNETYFSTIIKMLTVDDIIKNAVKIPTSASRSPMRKVYSSYPRTGSAYVMIATFGNHSSAYVPIFSYGCTPFSTEISCDYLKTAMSKVLCASVLFFGIFLTLITRRRYEVELFLLGCFSGGIIGYIILHDNQMEAEYGQLVLVNDTTFWIIYSTIVTAVVLLLCIFSPNSNIICCAFIGAFAIILPIDYWVGSSLKYIIINTVRRITVYGFNVAIIHPPFQSKDIWLSVFWILLALQSIHLQRKRLQGGSPLFPRRVDYNLIDSESSYPIISEEPHHQGTFLIGNNSTITTTKNYSTFFK</sequence>
<protein>
    <submittedName>
        <fullName evidence="7">Similar to TM7SF3: Transmembrane 7 superfamily member 3 (Homo sapiens)</fullName>
    </submittedName>
</protein>
<dbReference type="AlphaFoldDB" id="A0A8J2H3U0"/>
<organism evidence="7 8">
    <name type="scientific">Cotesia congregata</name>
    <name type="common">Parasitoid wasp</name>
    <name type="synonym">Apanteles congregatus</name>
    <dbReference type="NCBI Taxonomy" id="51543"/>
    <lineage>
        <taxon>Eukaryota</taxon>
        <taxon>Metazoa</taxon>
        <taxon>Ecdysozoa</taxon>
        <taxon>Arthropoda</taxon>
        <taxon>Hexapoda</taxon>
        <taxon>Insecta</taxon>
        <taxon>Pterygota</taxon>
        <taxon>Neoptera</taxon>
        <taxon>Endopterygota</taxon>
        <taxon>Hymenoptera</taxon>
        <taxon>Apocrita</taxon>
        <taxon>Ichneumonoidea</taxon>
        <taxon>Braconidae</taxon>
        <taxon>Microgastrinae</taxon>
        <taxon>Cotesia</taxon>
    </lineage>
</organism>
<evidence type="ECO:0000256" key="5">
    <source>
        <dbReference type="SAM" id="Phobius"/>
    </source>
</evidence>
<feature type="transmembrane region" description="Helical" evidence="5">
    <location>
        <begin position="339"/>
        <end position="357"/>
    </location>
</feature>
<comment type="caution">
    <text evidence="7">The sequence shown here is derived from an EMBL/GenBank/DDBJ whole genome shotgun (WGS) entry which is preliminary data.</text>
</comment>
<dbReference type="GO" id="GO:0043069">
    <property type="term" value="P:negative regulation of programmed cell death"/>
    <property type="evidence" value="ECO:0007669"/>
    <property type="project" value="TreeGrafter"/>
</dbReference>
<keyword evidence="3 5" id="KW-1133">Transmembrane helix</keyword>
<evidence type="ECO:0000256" key="3">
    <source>
        <dbReference type="ARBA" id="ARBA00022989"/>
    </source>
</evidence>
<feature type="domain" description="TM7S3/TM198-like" evidence="6">
    <location>
        <begin position="267"/>
        <end position="433"/>
    </location>
</feature>
<dbReference type="InterPro" id="IPR042502">
    <property type="entry name" value="TM7SF3"/>
</dbReference>
<evidence type="ECO:0000256" key="1">
    <source>
        <dbReference type="ARBA" id="ARBA00004141"/>
    </source>
</evidence>
<feature type="transmembrane region" description="Helical" evidence="5">
    <location>
        <begin position="275"/>
        <end position="294"/>
    </location>
</feature>
<dbReference type="InterPro" id="IPR025256">
    <property type="entry name" value="TM7S3/TM198-like_dom"/>
</dbReference>
<accession>A0A8J2H3U0</accession>
<dbReference type="EMBL" id="CAJNRD030001117">
    <property type="protein sequence ID" value="CAG5076300.1"/>
    <property type="molecule type" value="Genomic_DNA"/>
</dbReference>
<proteinExistence type="predicted"/>
<dbReference type="GO" id="GO:0005886">
    <property type="term" value="C:plasma membrane"/>
    <property type="evidence" value="ECO:0007669"/>
    <property type="project" value="TreeGrafter"/>
</dbReference>
<evidence type="ECO:0000259" key="6">
    <source>
        <dbReference type="Pfam" id="PF13886"/>
    </source>
</evidence>
<gene>
    <name evidence="7" type="ORF">HICCMSTLAB_LOCUS2131</name>
</gene>
<dbReference type="OrthoDB" id="5967337at2759"/>
<evidence type="ECO:0000313" key="8">
    <source>
        <dbReference type="Proteomes" id="UP000786811"/>
    </source>
</evidence>
<keyword evidence="4 5" id="KW-0472">Membrane</keyword>
<keyword evidence="8" id="KW-1185">Reference proteome</keyword>
<dbReference type="PANTHER" id="PTHR15937">
    <property type="entry name" value="TRANSMEMBRANE 7 SUPERFAMILY MEMBER 3"/>
    <property type="match status" value="1"/>
</dbReference>
<dbReference type="Pfam" id="PF25992">
    <property type="entry name" value="Ig_TM7SF3_N"/>
    <property type="match status" value="1"/>
</dbReference>
<evidence type="ECO:0000313" key="7">
    <source>
        <dbReference type="EMBL" id="CAG5076300.1"/>
    </source>
</evidence>
<dbReference type="Pfam" id="PF13886">
    <property type="entry name" value="TM7S3_TM198"/>
    <property type="match status" value="1"/>
</dbReference>
<dbReference type="PANTHER" id="PTHR15937:SF3">
    <property type="entry name" value="TRANSMEMBRANE 7 SUPERFAMILY MEMBER 3"/>
    <property type="match status" value="1"/>
</dbReference>
<dbReference type="Proteomes" id="UP000786811">
    <property type="component" value="Unassembled WGS sequence"/>
</dbReference>
<name>A0A8J2H3U0_COTCN</name>